<comment type="caution">
    <text evidence="4">The sequence shown here is derived from an EMBL/GenBank/DDBJ whole genome shotgun (WGS) entry which is preliminary data.</text>
</comment>
<reference evidence="3 6" key="2">
    <citation type="submission" date="2020-07" db="EMBL/GenBank/DDBJ databases">
        <title>Sequencing the genomes of 1000 actinobacteria strains.</title>
        <authorList>
            <person name="Klenk H.-P."/>
        </authorList>
    </citation>
    <scope>NUCLEOTIDE SEQUENCE [LARGE SCALE GENOMIC DNA]</scope>
    <source>
        <strain evidence="3 6">DSM 23870</strain>
    </source>
</reference>
<dbReference type="PRINTS" id="PR01852">
    <property type="entry name" value="SIBAPROTEIN"/>
</dbReference>
<evidence type="ECO:0000313" key="5">
    <source>
        <dbReference type="Proteomes" id="UP000292686"/>
    </source>
</evidence>
<evidence type="ECO:0000313" key="6">
    <source>
        <dbReference type="Proteomes" id="UP000581087"/>
    </source>
</evidence>
<reference evidence="4 5" key="1">
    <citation type="submission" date="2019-01" db="EMBL/GenBank/DDBJ databases">
        <title>Agromyces.</title>
        <authorList>
            <person name="Li J."/>
        </authorList>
    </citation>
    <scope>NUCLEOTIDE SEQUENCE [LARGE SCALE GENOMIC DNA]</scope>
    <source>
        <strain evidence="4 5">DSM 23870</strain>
    </source>
</reference>
<sequence length="351" mass="37219">MPPVDLNEEGERADGASTTSVGDTSAFPTRRSLREAAQRAAAASASSSAADDAVAVIPAATPVAEKHEPEASVAVSVAEPVLDVVPVAAAPAVPVAPRPSRGLRLPPAPPRTGSRRRVAATLLIVPALVGTLALPAYAAVKDDVDFASSEQFSLSVADAQDIDVSGLATEATVSRDTYTAVSAAEIEEATALAEQAAREQAAREAAESGQFAQVGVQAEGDDYPWWNETPDDFGGGLSPLRYYYRECVDFVAWRLNRDAGVTSAPWKWDWSNLASGSAYAWADAWYSKGWPVSSDPVVGAVAWFNYNHVAYVQSIPGDGTVVIEEYNQNSDHSYHRRTIPIGEAIYLYPPA</sequence>
<dbReference type="RefSeq" id="WP_129175638.1">
    <property type="nucleotide sequence ID" value="NZ_JACCBI010000001.1"/>
</dbReference>
<dbReference type="Proteomes" id="UP000581087">
    <property type="component" value="Unassembled WGS sequence"/>
</dbReference>
<dbReference type="InterPro" id="IPR007921">
    <property type="entry name" value="CHAP_dom"/>
</dbReference>
<evidence type="ECO:0000259" key="2">
    <source>
        <dbReference type="PROSITE" id="PS50911"/>
    </source>
</evidence>
<dbReference type="PROSITE" id="PS50911">
    <property type="entry name" value="CHAP"/>
    <property type="match status" value="1"/>
</dbReference>
<feature type="compositionally biased region" description="Polar residues" evidence="1">
    <location>
        <begin position="16"/>
        <end position="27"/>
    </location>
</feature>
<organism evidence="4 5">
    <name type="scientific">Agromyces atrinae</name>
    <dbReference type="NCBI Taxonomy" id="592376"/>
    <lineage>
        <taxon>Bacteria</taxon>
        <taxon>Bacillati</taxon>
        <taxon>Actinomycetota</taxon>
        <taxon>Actinomycetes</taxon>
        <taxon>Micrococcales</taxon>
        <taxon>Microbacteriaceae</taxon>
        <taxon>Agromyces</taxon>
    </lineage>
</organism>
<dbReference type="Gene3D" id="3.90.1720.10">
    <property type="entry name" value="endopeptidase domain like (from Nostoc punctiforme)"/>
    <property type="match status" value="1"/>
</dbReference>
<dbReference type="AlphaFoldDB" id="A0A4Q2M2M4"/>
<dbReference type="SUPFAM" id="SSF54001">
    <property type="entry name" value="Cysteine proteinases"/>
    <property type="match status" value="1"/>
</dbReference>
<dbReference type="OrthoDB" id="5496837at2"/>
<dbReference type="EMBL" id="SDPM01000006">
    <property type="protein sequence ID" value="RXZ86018.1"/>
    <property type="molecule type" value="Genomic_DNA"/>
</dbReference>
<accession>A0A4Q2M2M4</accession>
<evidence type="ECO:0000313" key="4">
    <source>
        <dbReference type="EMBL" id="RXZ86018.1"/>
    </source>
</evidence>
<gene>
    <name evidence="3" type="ORF">BJ972_003164</name>
    <name evidence="4" type="ORF">ESP50_12490</name>
</gene>
<name>A0A4Q2M2M4_9MICO</name>
<dbReference type="InterPro" id="IPR038765">
    <property type="entry name" value="Papain-like_cys_pep_sf"/>
</dbReference>
<dbReference type="Pfam" id="PF05257">
    <property type="entry name" value="CHAP"/>
    <property type="match status" value="1"/>
</dbReference>
<feature type="domain" description="Peptidase C51" evidence="2">
    <location>
        <begin position="222"/>
        <end position="348"/>
    </location>
</feature>
<dbReference type="Proteomes" id="UP000292686">
    <property type="component" value="Unassembled WGS sequence"/>
</dbReference>
<dbReference type="EMBL" id="JACCBI010000001">
    <property type="protein sequence ID" value="NYD68645.1"/>
    <property type="molecule type" value="Genomic_DNA"/>
</dbReference>
<dbReference type="InterPro" id="IPR009148">
    <property type="entry name" value="PcsB-like"/>
</dbReference>
<evidence type="ECO:0000313" key="3">
    <source>
        <dbReference type="EMBL" id="NYD68645.1"/>
    </source>
</evidence>
<protein>
    <submittedName>
        <fullName evidence="4">CHAP domain-containing protein</fullName>
    </submittedName>
    <submittedName>
        <fullName evidence="3">Surface antigen</fullName>
    </submittedName>
</protein>
<evidence type="ECO:0000256" key="1">
    <source>
        <dbReference type="SAM" id="MobiDB-lite"/>
    </source>
</evidence>
<proteinExistence type="predicted"/>
<feature type="region of interest" description="Disordered" evidence="1">
    <location>
        <begin position="1"/>
        <end position="33"/>
    </location>
</feature>
<keyword evidence="5" id="KW-1185">Reference proteome</keyword>